<evidence type="ECO:0000313" key="2">
    <source>
        <dbReference type="EMBL" id="RNL83165.1"/>
    </source>
</evidence>
<dbReference type="InterPro" id="IPR029261">
    <property type="entry name" value="Transposase_Znf"/>
</dbReference>
<dbReference type="AlphaFoldDB" id="A0A3N0E5Q4"/>
<proteinExistence type="predicted"/>
<gene>
    <name evidence="2" type="ORF">EFW17_16815</name>
</gene>
<evidence type="ECO:0000313" key="3">
    <source>
        <dbReference type="Proteomes" id="UP000269198"/>
    </source>
</evidence>
<comment type="caution">
    <text evidence="2">The sequence shown here is derived from an EMBL/GenBank/DDBJ whole genome shotgun (WGS) entry which is preliminary data.</text>
</comment>
<accession>A0A3N0E5Q4</accession>
<dbReference type="EMBL" id="RJMB01000018">
    <property type="protein sequence ID" value="RNL83165.1"/>
    <property type="molecule type" value="Genomic_DNA"/>
</dbReference>
<reference evidence="2 3" key="1">
    <citation type="submission" date="2018-11" db="EMBL/GenBank/DDBJ databases">
        <title>The genome draft of YIM 96095.</title>
        <authorList>
            <person name="Tang S.-K."/>
            <person name="Chunyu W.-X."/>
            <person name="Feng Y.-Z."/>
        </authorList>
    </citation>
    <scope>NUCLEOTIDE SEQUENCE [LARGE SCALE GENOMIC DNA]</scope>
    <source>
        <strain evidence="2 3">YIM 96095</strain>
    </source>
</reference>
<dbReference type="Pfam" id="PF14690">
    <property type="entry name" value="Zn_ribbon_ISL3"/>
    <property type="match status" value="1"/>
</dbReference>
<sequence>MACRSPPSTPCSSPALADLRIEDVYRTGHSVRIVATARGEDVAWPVCAPLSRRVHGRCVRRLADTPVSGQEMLIHLRVRRFFCDVPGYSRPLFAEQAPGLTMPHTRHSRVLTGMLVGRWTGGSANSTPSSAAWAVTGVPS</sequence>
<evidence type="ECO:0000259" key="1">
    <source>
        <dbReference type="Pfam" id="PF14690"/>
    </source>
</evidence>
<keyword evidence="3" id="KW-1185">Reference proteome</keyword>
<protein>
    <submittedName>
        <fullName evidence="2">Transposase family protein</fullName>
    </submittedName>
</protein>
<name>A0A3N0E5Q4_9ACTN</name>
<dbReference type="OrthoDB" id="3238779at2"/>
<organism evidence="2 3">
    <name type="scientific">Halostreptopolyspora alba</name>
    <dbReference type="NCBI Taxonomy" id="2487137"/>
    <lineage>
        <taxon>Bacteria</taxon>
        <taxon>Bacillati</taxon>
        <taxon>Actinomycetota</taxon>
        <taxon>Actinomycetes</taxon>
        <taxon>Streptosporangiales</taxon>
        <taxon>Nocardiopsidaceae</taxon>
        <taxon>Halostreptopolyspora</taxon>
    </lineage>
</organism>
<feature type="domain" description="Transposase IS204/IS1001/IS1096/IS1165 zinc-finger" evidence="1">
    <location>
        <begin position="45"/>
        <end position="84"/>
    </location>
</feature>
<dbReference type="Proteomes" id="UP000269198">
    <property type="component" value="Unassembled WGS sequence"/>
</dbReference>